<evidence type="ECO:0000256" key="1">
    <source>
        <dbReference type="SAM" id="MobiDB-lite"/>
    </source>
</evidence>
<comment type="caution">
    <text evidence="2">The sequence shown here is derived from an EMBL/GenBank/DDBJ whole genome shotgun (WGS) entry which is preliminary data.</text>
</comment>
<feature type="region of interest" description="Disordered" evidence="1">
    <location>
        <begin position="66"/>
        <end position="90"/>
    </location>
</feature>
<feature type="compositionally biased region" description="Polar residues" evidence="1">
    <location>
        <begin position="24"/>
        <end position="34"/>
    </location>
</feature>
<accession>A0ABN9WN14</accession>
<reference evidence="2" key="1">
    <citation type="submission" date="2023-10" db="EMBL/GenBank/DDBJ databases">
        <authorList>
            <person name="Chen Y."/>
            <person name="Shah S."/>
            <person name="Dougan E. K."/>
            <person name="Thang M."/>
            <person name="Chan C."/>
        </authorList>
    </citation>
    <scope>NUCLEOTIDE SEQUENCE [LARGE SCALE GENOMIC DNA]</scope>
</reference>
<proteinExistence type="predicted"/>
<dbReference type="Proteomes" id="UP001189429">
    <property type="component" value="Unassembled WGS sequence"/>
</dbReference>
<evidence type="ECO:0000313" key="3">
    <source>
        <dbReference type="Proteomes" id="UP001189429"/>
    </source>
</evidence>
<evidence type="ECO:0000313" key="2">
    <source>
        <dbReference type="EMBL" id="CAK0886903.1"/>
    </source>
</evidence>
<organism evidence="2 3">
    <name type="scientific">Prorocentrum cordatum</name>
    <dbReference type="NCBI Taxonomy" id="2364126"/>
    <lineage>
        <taxon>Eukaryota</taxon>
        <taxon>Sar</taxon>
        <taxon>Alveolata</taxon>
        <taxon>Dinophyceae</taxon>
        <taxon>Prorocentrales</taxon>
        <taxon>Prorocentraceae</taxon>
        <taxon>Prorocentrum</taxon>
    </lineage>
</organism>
<sequence>MPTAAPRGLHLPFAFENNPKELSAENNPQELSAENNRKELSAAQHQSIEKQATLLQQQDWVLHPGILKRPYGSPTAAHHLETAPHLENTQPNETRKLLHDQLAQQMAPIRNSTIY</sequence>
<name>A0ABN9WN14_9DINO</name>
<gene>
    <name evidence="2" type="ORF">PCOR1329_LOCUS68127</name>
</gene>
<feature type="region of interest" description="Disordered" evidence="1">
    <location>
        <begin position="1"/>
        <end position="45"/>
    </location>
</feature>
<protein>
    <submittedName>
        <fullName evidence="2">Uncharacterized protein</fullName>
    </submittedName>
</protein>
<dbReference type="EMBL" id="CAUYUJ010018866">
    <property type="protein sequence ID" value="CAK0886903.1"/>
    <property type="molecule type" value="Genomic_DNA"/>
</dbReference>
<keyword evidence="3" id="KW-1185">Reference proteome</keyword>